<dbReference type="NCBIfam" id="TIGR01855">
    <property type="entry name" value="IMP_synth_hisH"/>
    <property type="match status" value="1"/>
</dbReference>
<dbReference type="EC" id="4.3.2.10" evidence="10"/>
<comment type="caution">
    <text evidence="12">The sequence shown here is derived from an EMBL/GenBank/DDBJ whole genome shotgun (WGS) entry which is preliminary data.</text>
</comment>
<protein>
    <recommendedName>
        <fullName evidence="10">Imidazole glycerol phosphate synthase subunit HisH</fullName>
        <ecNumber evidence="10">4.3.2.10</ecNumber>
    </recommendedName>
    <alternativeName>
        <fullName evidence="10">IGP synthase glutaminase subunit</fullName>
        <ecNumber evidence="10">3.5.1.2</ecNumber>
    </alternativeName>
    <alternativeName>
        <fullName evidence="10">IGP synthase subunit HisH</fullName>
    </alternativeName>
    <alternativeName>
        <fullName evidence="10">ImGP synthase subunit HisH</fullName>
        <shortName evidence="10">IGPS subunit HisH</shortName>
    </alternativeName>
</protein>
<feature type="domain" description="Glutamine amidotransferase" evidence="11">
    <location>
        <begin position="34"/>
        <end position="200"/>
    </location>
</feature>
<dbReference type="EMBL" id="JALAYX010000002">
    <property type="protein sequence ID" value="MCJ8238701.1"/>
    <property type="molecule type" value="Genomic_DNA"/>
</dbReference>
<dbReference type="EC" id="3.5.1.2" evidence="10"/>
<dbReference type="Gene3D" id="3.40.50.880">
    <property type="match status" value="1"/>
</dbReference>
<accession>A0ABT0CZV7</accession>
<reference evidence="12 13" key="1">
    <citation type="submission" date="2022-03" db="EMBL/GenBank/DDBJ databases">
        <title>Rhizobium SSM4.3 sp. nov., isolated from Sediment (Gouqi Island).</title>
        <authorList>
            <person name="Chen G."/>
        </authorList>
    </citation>
    <scope>NUCLEOTIDE SEQUENCE [LARGE SCALE GENOMIC DNA]</scope>
    <source>
        <strain evidence="12 13">SSM4.3</strain>
        <plasmid evidence="12">unnamed</plasmid>
    </source>
</reference>
<dbReference type="GO" id="GO:0016829">
    <property type="term" value="F:lyase activity"/>
    <property type="evidence" value="ECO:0007669"/>
    <property type="project" value="UniProtKB-KW"/>
</dbReference>
<dbReference type="PIRSF" id="PIRSF000495">
    <property type="entry name" value="Amidotransf_hisH"/>
    <property type="match status" value="1"/>
</dbReference>
<keyword evidence="5 10" id="KW-0315">Glutamine amidotransferase</keyword>
<dbReference type="PROSITE" id="PS51273">
    <property type="entry name" value="GATASE_TYPE_1"/>
    <property type="match status" value="1"/>
</dbReference>
<evidence type="ECO:0000256" key="6">
    <source>
        <dbReference type="ARBA" id="ARBA00023102"/>
    </source>
</evidence>
<comment type="subcellular location">
    <subcellularLocation>
        <location evidence="10">Cytoplasm</location>
    </subcellularLocation>
</comment>
<keyword evidence="10" id="KW-0963">Cytoplasm</keyword>
<dbReference type="Proteomes" id="UP001522662">
    <property type="component" value="Unassembled WGS sequence"/>
</dbReference>
<keyword evidence="6 10" id="KW-0368">Histidine biosynthesis</keyword>
<geneLocation type="plasmid" evidence="12">
    <name>unnamed</name>
</geneLocation>
<sequence length="202" mass="22192">MVTIVDYGVGNIGSILNMIDKVGGRAKATGQLDELLAADKILLPGVGSFDNAMARLSSLGLVDVLKQRASEGATVFGICLGMQLLAESSEEGQLKGLGLIPGRVRRFSFDGENRNLRIPHMGWNRVAAAREHALCRRLDEARFYFVHSYYFDCADPADVLLRTSYGNSFASGVNRENIVGVQFHPEKSHRFGMQLLSNFLEL</sequence>
<evidence type="ECO:0000313" key="13">
    <source>
        <dbReference type="Proteomes" id="UP001522662"/>
    </source>
</evidence>
<feature type="active site" description="Nucleophile" evidence="10">
    <location>
        <position position="79"/>
    </location>
</feature>
<keyword evidence="4 10" id="KW-0378">Hydrolase</keyword>
<evidence type="ECO:0000256" key="8">
    <source>
        <dbReference type="ARBA" id="ARBA00047838"/>
    </source>
</evidence>
<evidence type="ECO:0000256" key="7">
    <source>
        <dbReference type="ARBA" id="ARBA00023239"/>
    </source>
</evidence>
<dbReference type="InterPro" id="IPR017926">
    <property type="entry name" value="GATASE"/>
</dbReference>
<name>A0ABT0CZV7_9HYPH</name>
<dbReference type="CDD" id="cd01748">
    <property type="entry name" value="GATase1_IGP_Synthase"/>
    <property type="match status" value="1"/>
</dbReference>
<organism evidence="12 13">
    <name type="scientific">Peteryoungia algae</name>
    <dbReference type="NCBI Taxonomy" id="2919917"/>
    <lineage>
        <taxon>Bacteria</taxon>
        <taxon>Pseudomonadati</taxon>
        <taxon>Pseudomonadota</taxon>
        <taxon>Alphaproteobacteria</taxon>
        <taxon>Hyphomicrobiales</taxon>
        <taxon>Rhizobiaceae</taxon>
        <taxon>Peteryoungia</taxon>
    </lineage>
</organism>
<comment type="subunit">
    <text evidence="2 10">Heterodimer of HisH and HisF.</text>
</comment>
<dbReference type="InterPro" id="IPR029062">
    <property type="entry name" value="Class_I_gatase-like"/>
</dbReference>
<dbReference type="Pfam" id="PF00117">
    <property type="entry name" value="GATase"/>
    <property type="match status" value="1"/>
</dbReference>
<keyword evidence="13" id="KW-1185">Reference proteome</keyword>
<gene>
    <name evidence="10 12" type="primary">hisH</name>
    <name evidence="12" type="ORF">MKJ03_10195</name>
</gene>
<dbReference type="PANTHER" id="PTHR42701:SF1">
    <property type="entry name" value="IMIDAZOLE GLYCEROL PHOSPHATE SYNTHASE SUBUNIT HISH"/>
    <property type="match status" value="1"/>
</dbReference>
<dbReference type="HAMAP" id="MF_00278">
    <property type="entry name" value="HisH"/>
    <property type="match status" value="1"/>
</dbReference>
<keyword evidence="12" id="KW-0614">Plasmid</keyword>
<comment type="catalytic activity">
    <reaction evidence="8 10">
        <text>5-[(5-phospho-1-deoxy-D-ribulos-1-ylimino)methylamino]-1-(5-phospho-beta-D-ribosyl)imidazole-4-carboxamide + L-glutamine = D-erythro-1-(imidazol-4-yl)glycerol 3-phosphate + 5-amino-1-(5-phospho-beta-D-ribosyl)imidazole-4-carboxamide + L-glutamate + H(+)</text>
        <dbReference type="Rhea" id="RHEA:24793"/>
        <dbReference type="ChEBI" id="CHEBI:15378"/>
        <dbReference type="ChEBI" id="CHEBI:29985"/>
        <dbReference type="ChEBI" id="CHEBI:58278"/>
        <dbReference type="ChEBI" id="CHEBI:58359"/>
        <dbReference type="ChEBI" id="CHEBI:58475"/>
        <dbReference type="ChEBI" id="CHEBI:58525"/>
        <dbReference type="EC" id="4.3.2.10"/>
    </reaction>
</comment>
<dbReference type="PANTHER" id="PTHR42701">
    <property type="entry name" value="IMIDAZOLE GLYCEROL PHOSPHATE SYNTHASE SUBUNIT HISH"/>
    <property type="match status" value="1"/>
</dbReference>
<dbReference type="SUPFAM" id="SSF52317">
    <property type="entry name" value="Class I glutamine amidotransferase-like"/>
    <property type="match status" value="1"/>
</dbReference>
<comment type="function">
    <text evidence="10">IGPS catalyzes the conversion of PRFAR and glutamine to IGP, AICAR and glutamate. The HisH subunit catalyzes the hydrolysis of glutamine to glutamate and ammonia as part of the synthesis of IGP and AICAR. The resulting ammonia molecule is channeled to the active site of HisF.</text>
</comment>
<keyword evidence="3 10" id="KW-0028">Amino-acid biosynthesis</keyword>
<evidence type="ECO:0000256" key="4">
    <source>
        <dbReference type="ARBA" id="ARBA00022801"/>
    </source>
</evidence>
<keyword evidence="7 10" id="KW-0456">Lyase</keyword>
<comment type="pathway">
    <text evidence="1 10">Amino-acid biosynthesis; L-histidine biosynthesis; L-histidine from 5-phospho-alpha-D-ribose 1-diphosphate: step 5/9.</text>
</comment>
<evidence type="ECO:0000313" key="12">
    <source>
        <dbReference type="EMBL" id="MCJ8238701.1"/>
    </source>
</evidence>
<dbReference type="PROSITE" id="PS51274">
    <property type="entry name" value="GATASE_COBBQ"/>
    <property type="match status" value="1"/>
</dbReference>
<feature type="active site" evidence="10">
    <location>
        <position position="186"/>
    </location>
</feature>
<evidence type="ECO:0000256" key="2">
    <source>
        <dbReference type="ARBA" id="ARBA00011152"/>
    </source>
</evidence>
<feature type="active site" evidence="10">
    <location>
        <position position="184"/>
    </location>
</feature>
<evidence type="ECO:0000256" key="10">
    <source>
        <dbReference type="HAMAP-Rule" id="MF_00278"/>
    </source>
</evidence>
<evidence type="ECO:0000256" key="3">
    <source>
        <dbReference type="ARBA" id="ARBA00022605"/>
    </source>
</evidence>
<dbReference type="InterPro" id="IPR010139">
    <property type="entry name" value="Imidazole-glycPsynth_HisH"/>
</dbReference>
<evidence type="ECO:0000256" key="1">
    <source>
        <dbReference type="ARBA" id="ARBA00005091"/>
    </source>
</evidence>
<evidence type="ECO:0000256" key="9">
    <source>
        <dbReference type="ARBA" id="ARBA00049534"/>
    </source>
</evidence>
<proteinExistence type="inferred from homology"/>
<evidence type="ECO:0000259" key="11">
    <source>
        <dbReference type="Pfam" id="PF00117"/>
    </source>
</evidence>
<comment type="catalytic activity">
    <reaction evidence="9 10">
        <text>L-glutamine + H2O = L-glutamate + NH4(+)</text>
        <dbReference type="Rhea" id="RHEA:15889"/>
        <dbReference type="ChEBI" id="CHEBI:15377"/>
        <dbReference type="ChEBI" id="CHEBI:28938"/>
        <dbReference type="ChEBI" id="CHEBI:29985"/>
        <dbReference type="ChEBI" id="CHEBI:58359"/>
        <dbReference type="EC" id="3.5.1.2"/>
    </reaction>
</comment>
<evidence type="ECO:0000256" key="5">
    <source>
        <dbReference type="ARBA" id="ARBA00022962"/>
    </source>
</evidence>